<accession>G0TSV8</accession>
<dbReference type="Pfam" id="PF20054">
    <property type="entry name" value="Tc-38"/>
    <property type="match status" value="1"/>
</dbReference>
<evidence type="ECO:0000313" key="2">
    <source>
        <dbReference type="EMBL" id="CCC47037.1"/>
    </source>
</evidence>
<evidence type="ECO:0000259" key="1">
    <source>
        <dbReference type="Pfam" id="PF20054"/>
    </source>
</evidence>
<dbReference type="AlphaFoldDB" id="G0TSV8"/>
<organism evidence="2">
    <name type="scientific">Trypanosoma vivax (strain Y486)</name>
    <dbReference type="NCBI Taxonomy" id="1055687"/>
    <lineage>
        <taxon>Eukaryota</taxon>
        <taxon>Discoba</taxon>
        <taxon>Euglenozoa</taxon>
        <taxon>Kinetoplastea</taxon>
        <taxon>Metakinetoplastina</taxon>
        <taxon>Trypanosomatida</taxon>
        <taxon>Trypanosomatidae</taxon>
        <taxon>Trypanosoma</taxon>
        <taxon>Duttonella</taxon>
    </lineage>
</organism>
<protein>
    <recommendedName>
        <fullName evidence="1">Trypanosoma Tc-38 (p38) protein domain-containing protein</fullName>
    </recommendedName>
</protein>
<feature type="domain" description="Trypanosoma Tc-38 (p38) protein" evidence="1">
    <location>
        <begin position="229"/>
        <end position="295"/>
    </location>
</feature>
<gene>
    <name evidence="2" type="ORF">TVY486_0302240</name>
</gene>
<sequence length="313" mass="34867">MTTTLKATAGVRWYTIFDEPLALWASKLLQSNELLQSDGGHVLTWPQVLQLRLHLRKKDFYNVLVPEGLLENRLHTGAACATLIHSQRCHIVNQNRGDVPVSVDFTAAALSMRGTQLTDDKASMEAVEALAQEKGYSSPFWLTLEEAEYFISGSWWLQRRLNCSTAAFASAYAQKKDICSVPVINDCGQSSQVVNLCEFPRINEVELGHRHHISALSAFRQFVPHNVFTGCPFSQKLQDAIRHHCLRYNCWCSVWGTVDDFAQAGAAALDGALGLWTVDELDLPMFLTSALCCVDMAAAFSRVYPKDIVRLTG</sequence>
<name>G0TSV8_TRYVY</name>
<dbReference type="VEuPathDB" id="TriTrypDB:TvY486_0302240"/>
<reference evidence="2" key="1">
    <citation type="journal article" date="2012" name="Proc. Natl. Acad. Sci. U.S.A.">
        <title>Antigenic diversity is generated by distinct evolutionary mechanisms in African trypanosome species.</title>
        <authorList>
            <person name="Jackson A.P."/>
            <person name="Berry A."/>
            <person name="Aslett M."/>
            <person name="Allison H.C."/>
            <person name="Burton P."/>
            <person name="Vavrova-Anderson J."/>
            <person name="Brown R."/>
            <person name="Browne H."/>
            <person name="Corton N."/>
            <person name="Hauser H."/>
            <person name="Gamble J."/>
            <person name="Gilderthorp R."/>
            <person name="Marcello L."/>
            <person name="McQuillan J."/>
            <person name="Otto T.D."/>
            <person name="Quail M.A."/>
            <person name="Sanders M.J."/>
            <person name="van Tonder A."/>
            <person name="Ginger M.L."/>
            <person name="Field M.C."/>
            <person name="Barry J.D."/>
            <person name="Hertz-Fowler C."/>
            <person name="Berriman M."/>
        </authorList>
    </citation>
    <scope>NUCLEOTIDE SEQUENCE</scope>
    <source>
        <strain evidence="2">Y486</strain>
    </source>
</reference>
<proteinExistence type="predicted"/>
<dbReference type="OMA" id="DACVEWR"/>
<dbReference type="EMBL" id="HE573019">
    <property type="protein sequence ID" value="CCC47037.1"/>
    <property type="molecule type" value="Genomic_DNA"/>
</dbReference>
<dbReference type="InterPro" id="IPR045399">
    <property type="entry name" value="Tc-38"/>
</dbReference>